<feature type="compositionally biased region" description="Acidic residues" evidence="1">
    <location>
        <begin position="330"/>
        <end position="339"/>
    </location>
</feature>
<dbReference type="Pfam" id="PF09379">
    <property type="entry name" value="FERM_N"/>
    <property type="match status" value="1"/>
</dbReference>
<evidence type="ECO:0000313" key="4">
    <source>
        <dbReference type="Proteomes" id="UP000314983"/>
    </source>
</evidence>
<dbReference type="InterPro" id="IPR047145">
    <property type="entry name" value="FRMD6-like"/>
</dbReference>
<dbReference type="InterPro" id="IPR035963">
    <property type="entry name" value="FERM_2"/>
</dbReference>
<organism evidence="3 4">
    <name type="scientific">Electrophorus electricus</name>
    <name type="common">Electric eel</name>
    <name type="synonym">Gymnotus electricus</name>
    <dbReference type="NCBI Taxonomy" id="8005"/>
    <lineage>
        <taxon>Eukaryota</taxon>
        <taxon>Metazoa</taxon>
        <taxon>Chordata</taxon>
        <taxon>Craniata</taxon>
        <taxon>Vertebrata</taxon>
        <taxon>Euteleostomi</taxon>
        <taxon>Actinopterygii</taxon>
        <taxon>Neopterygii</taxon>
        <taxon>Teleostei</taxon>
        <taxon>Ostariophysi</taxon>
        <taxon>Gymnotiformes</taxon>
        <taxon>Gymnotoidei</taxon>
        <taxon>Gymnotidae</taxon>
        <taxon>Electrophorus</taxon>
    </lineage>
</organism>
<dbReference type="GeneTree" id="ENSGT00940000162787"/>
<reference evidence="4" key="1">
    <citation type="journal article" date="2014" name="Science">
        <title>Nonhuman genetics. Genomic basis for the convergent evolution of electric organs.</title>
        <authorList>
            <person name="Gallant J.R."/>
            <person name="Traeger L.L."/>
            <person name="Volkening J.D."/>
            <person name="Moffett H."/>
            <person name="Chen P.H."/>
            <person name="Novina C.D."/>
            <person name="Phillips G.N.Jr."/>
            <person name="Anand R."/>
            <person name="Wells G.B."/>
            <person name="Pinch M."/>
            <person name="Guth R."/>
            <person name="Unguez G.A."/>
            <person name="Albert J.S."/>
            <person name="Zakon H.H."/>
            <person name="Samanta M.P."/>
            <person name="Sussman M.R."/>
        </authorList>
    </citation>
    <scope>NUCLEOTIDE SEQUENCE [LARGE SCALE GENOMIC DNA]</scope>
</reference>
<gene>
    <name evidence="3" type="primary">LOC113587537</name>
</gene>
<sequence>MSNQTSVLCVVLPTKKKVDVSVGLKCRGQDVINQLCALLGIKELQYFGLNFGKDNDCMFLDLEKKITTYFPRAWKQNTLQERIVLHLKVQYYIRNGQLITDETARSLYYADLKGNVLSSQCCDQEGSFFQLAAYALQAELGDWSKGKGSYFSPHDYFPPWIVSRWGSQYVLQHTPGLHRELTGMSARDAALLFIQEACSLSDVPLTFYSMSKGKKEQSVSVLLGLTLNGLHVYEIEMVSGKQQLFYDFFWSSIDRLTFQGRRFEIKADPLGRSKLVLHTRSTLHSQHVLKHISNYHRVHLHTRCPAEEFQPPQHRAGRRPREVCIRDSTDPDPDDSEDELPAVKSFLDKIRQCRPDLVGSLSVLNPREREGQEVKKSACADFKEVEMCVDEPEMYVDDPEELRLLTELLEGVSVDGPPLILVPHWTEFFL</sequence>
<dbReference type="SUPFAM" id="SSF50729">
    <property type="entry name" value="PH domain-like"/>
    <property type="match status" value="1"/>
</dbReference>
<protein>
    <submittedName>
        <fullName evidence="3">Si:ch73-205h11.1</fullName>
    </submittedName>
</protein>
<reference evidence="3" key="5">
    <citation type="submission" date="2025-09" db="UniProtKB">
        <authorList>
            <consortium name="Ensembl"/>
        </authorList>
    </citation>
    <scope>IDENTIFICATION</scope>
</reference>
<dbReference type="InterPro" id="IPR011993">
    <property type="entry name" value="PH-like_dom_sf"/>
</dbReference>
<dbReference type="PANTHER" id="PTHR13429:SF7">
    <property type="entry name" value="FERM DOMAIN-CONTAINING PROTEIN 1"/>
    <property type="match status" value="1"/>
</dbReference>
<dbReference type="GeneID" id="113587537"/>
<dbReference type="Gene3D" id="3.10.20.90">
    <property type="entry name" value="Phosphatidylinositol 3-kinase Catalytic Subunit, Chain A, domain 1"/>
    <property type="match status" value="1"/>
</dbReference>
<feature type="region of interest" description="Disordered" evidence="1">
    <location>
        <begin position="306"/>
        <end position="339"/>
    </location>
</feature>
<dbReference type="InterPro" id="IPR014352">
    <property type="entry name" value="FERM/acyl-CoA-bd_prot_sf"/>
</dbReference>
<proteinExistence type="predicted"/>
<dbReference type="InterPro" id="IPR018979">
    <property type="entry name" value="FERM_N"/>
</dbReference>
<name>A0A4W4GQT0_ELEEL</name>
<reference evidence="3" key="3">
    <citation type="submission" date="2020-05" db="EMBL/GenBank/DDBJ databases">
        <title>Electrophorus electricus (electric eel) genome, fEleEle1, primary haplotype.</title>
        <authorList>
            <person name="Myers G."/>
            <person name="Meyer A."/>
            <person name="Fedrigo O."/>
            <person name="Formenti G."/>
            <person name="Rhie A."/>
            <person name="Tracey A."/>
            <person name="Sims Y."/>
            <person name="Jarvis E.D."/>
        </authorList>
    </citation>
    <scope>NUCLEOTIDE SEQUENCE [LARGE SCALE GENOMIC DNA]</scope>
</reference>
<dbReference type="STRING" id="8005.ENSEEEP00000039925"/>
<dbReference type="OMA" id="WTIANIY"/>
<dbReference type="Pfam" id="PF09380">
    <property type="entry name" value="FERM_C"/>
    <property type="match status" value="1"/>
</dbReference>
<keyword evidence="4" id="KW-1185">Reference proteome</keyword>
<evidence type="ECO:0000256" key="1">
    <source>
        <dbReference type="SAM" id="MobiDB-lite"/>
    </source>
</evidence>
<dbReference type="InterPro" id="IPR019749">
    <property type="entry name" value="Band_41_domain"/>
</dbReference>
<feature type="compositionally biased region" description="Basic and acidic residues" evidence="1">
    <location>
        <begin position="319"/>
        <end position="329"/>
    </location>
</feature>
<dbReference type="SMART" id="SM00295">
    <property type="entry name" value="B41"/>
    <property type="match status" value="1"/>
</dbReference>
<dbReference type="InterPro" id="IPR000299">
    <property type="entry name" value="FERM_domain"/>
</dbReference>
<dbReference type="Proteomes" id="UP000314983">
    <property type="component" value="Chromosome 14"/>
</dbReference>
<dbReference type="KEGG" id="eee:113587537"/>
<evidence type="ECO:0000313" key="3">
    <source>
        <dbReference type="Ensembl" id="ENSEEEP00000039925.2"/>
    </source>
</evidence>
<dbReference type="Gene3D" id="2.30.29.30">
    <property type="entry name" value="Pleckstrin-homology domain (PH domain)/Phosphotyrosine-binding domain (PTB)"/>
    <property type="match status" value="1"/>
</dbReference>
<dbReference type="Gene3D" id="1.20.80.10">
    <property type="match status" value="1"/>
</dbReference>
<dbReference type="CDD" id="cd14473">
    <property type="entry name" value="FERM_B-lobe"/>
    <property type="match status" value="1"/>
</dbReference>
<dbReference type="SUPFAM" id="SSF54236">
    <property type="entry name" value="Ubiquitin-like"/>
    <property type="match status" value="1"/>
</dbReference>
<reference evidence="3" key="4">
    <citation type="submission" date="2025-08" db="UniProtKB">
        <authorList>
            <consortium name="Ensembl"/>
        </authorList>
    </citation>
    <scope>IDENTIFICATION</scope>
</reference>
<feature type="domain" description="FERM" evidence="2">
    <location>
        <begin position="6"/>
        <end position="303"/>
    </location>
</feature>
<dbReference type="InterPro" id="IPR029071">
    <property type="entry name" value="Ubiquitin-like_domsf"/>
</dbReference>
<dbReference type="SMART" id="SM01196">
    <property type="entry name" value="FERM_C"/>
    <property type="match status" value="1"/>
</dbReference>
<dbReference type="GO" id="GO:0035332">
    <property type="term" value="P:positive regulation of hippo signaling"/>
    <property type="evidence" value="ECO:0007669"/>
    <property type="project" value="TreeGrafter"/>
</dbReference>
<dbReference type="InterPro" id="IPR019748">
    <property type="entry name" value="FERM_central"/>
</dbReference>
<dbReference type="AlphaFoldDB" id="A0A4W4GQT0"/>
<dbReference type="PROSITE" id="PS50057">
    <property type="entry name" value="FERM_3"/>
    <property type="match status" value="1"/>
</dbReference>
<dbReference type="Ensembl" id="ENSEEET00000040384.2">
    <property type="protein sequence ID" value="ENSEEEP00000039925.2"/>
    <property type="gene ID" value="ENSEEEG00000018930.2"/>
</dbReference>
<dbReference type="GO" id="GO:0098592">
    <property type="term" value="C:cytoplasmic side of apical plasma membrane"/>
    <property type="evidence" value="ECO:0007669"/>
    <property type="project" value="TreeGrafter"/>
</dbReference>
<dbReference type="Pfam" id="PF00373">
    <property type="entry name" value="FERM_M"/>
    <property type="match status" value="1"/>
</dbReference>
<dbReference type="RefSeq" id="XP_026882028.2">
    <property type="nucleotide sequence ID" value="XM_027026227.2"/>
</dbReference>
<evidence type="ECO:0000259" key="2">
    <source>
        <dbReference type="PROSITE" id="PS50057"/>
    </source>
</evidence>
<accession>A0A4W4GQT0</accession>
<reference evidence="4" key="2">
    <citation type="journal article" date="2017" name="Sci. Adv.">
        <title>A tail of two voltages: Proteomic comparison of the three electric organs of the electric eel.</title>
        <authorList>
            <person name="Traeger L.L."/>
            <person name="Sabat G."/>
            <person name="Barrett-Wilt G.A."/>
            <person name="Wells G.B."/>
            <person name="Sussman M.R."/>
        </authorList>
    </citation>
    <scope>NUCLEOTIDE SEQUENCE [LARGE SCALE GENOMIC DNA]</scope>
</reference>
<dbReference type="InterPro" id="IPR018980">
    <property type="entry name" value="FERM_PH-like_C"/>
</dbReference>
<dbReference type="SUPFAM" id="SSF47031">
    <property type="entry name" value="Second domain of FERM"/>
    <property type="match status" value="1"/>
</dbReference>
<dbReference type="PANTHER" id="PTHR13429">
    <property type="entry name" value="FERM DOMAIN (PROTEIN4.1-EZRIN-RADIXIN-MOESIN) FAMILY"/>
    <property type="match status" value="1"/>
</dbReference>